<dbReference type="SUPFAM" id="SSF46785">
    <property type="entry name" value="Winged helix' DNA-binding domain"/>
    <property type="match status" value="1"/>
</dbReference>
<dbReference type="GO" id="GO:0006355">
    <property type="term" value="P:regulation of DNA-templated transcription"/>
    <property type="evidence" value="ECO:0007669"/>
    <property type="project" value="UniProtKB-ARBA"/>
</dbReference>
<comment type="caution">
    <text evidence="4">The sequence shown here is derived from an EMBL/GenBank/DDBJ whole genome shotgun (WGS) entry which is preliminary data.</text>
</comment>
<dbReference type="AlphaFoldDB" id="A0ABD5LT44"/>
<dbReference type="InterPro" id="IPR021760">
    <property type="entry name" value="RepC_C"/>
</dbReference>
<sequence length="510" mass="56254">MSTTRVSEPTGCAKPVAGARKVTPGSLAAQRAARRYAGDRSTHIKRIEALQLAKRAAAAMGLKAAKIAMIDKLFAYSPSADWDRKVANPIVWPSNDVLARQLGLSVSTARHHLRGLAEAGLIAHSSHPTFQRRGVRDKNGYIVEAYGIDLSPIVARYDELLAMAEAYEQEGRDRRALSFQRTQLRREIEGILEAARRDRFVGTSWQQYQARLDRLRETRVRSIGKFHEAVAAYTALLSEVEDAYEGEYSRSDLDTAVSGIRQLQTTGDLPSDNCRKATSSGGMGPKFNAPPSRGTIASGRMRTARRMAARSDKDHELPSRDDIGQVSLDLVRTACPALEKHIPKIFDSWTQLRESGRQLCATAEINAQVWTEAEAYLGPDTAIAALAVTIQRAADGHVGSPGAYLRTLIQRGRVGELRISRSLFALATTKVGESSTATLRSKASYRGFPTERITWSVWADLVRMHAPSPTPDIELLADAFRSWCLKGNIDLAQPAIEKAFIGFCKKWRLR</sequence>
<dbReference type="InterPro" id="IPR011991">
    <property type="entry name" value="ArsR-like_HTH"/>
</dbReference>
<evidence type="ECO:0000313" key="5">
    <source>
        <dbReference type="Proteomes" id="UP001438189"/>
    </source>
</evidence>
<feature type="region of interest" description="Disordered" evidence="1">
    <location>
        <begin position="265"/>
        <end position="294"/>
    </location>
</feature>
<proteinExistence type="predicted"/>
<dbReference type="Pfam" id="PF03428">
    <property type="entry name" value="RP-C"/>
    <property type="match status" value="1"/>
</dbReference>
<name>A0ABD5LT44_AGRRD</name>
<dbReference type="Pfam" id="PF11800">
    <property type="entry name" value="RP-C_C"/>
    <property type="match status" value="1"/>
</dbReference>
<protein>
    <submittedName>
        <fullName evidence="4">Plasmid replication protein RepC</fullName>
    </submittedName>
</protein>
<dbReference type="InterPro" id="IPR036390">
    <property type="entry name" value="WH_DNA-bd_sf"/>
</dbReference>
<dbReference type="RefSeq" id="WP_353574380.1">
    <property type="nucleotide sequence ID" value="NZ_JBETME010000008.1"/>
</dbReference>
<evidence type="ECO:0000259" key="3">
    <source>
        <dbReference type="Pfam" id="PF11800"/>
    </source>
</evidence>
<feature type="domain" description="Plasmid replication protein C C-terminal" evidence="3">
    <location>
        <begin position="328"/>
        <end position="427"/>
    </location>
</feature>
<dbReference type="Proteomes" id="UP001438189">
    <property type="component" value="Unassembled WGS sequence"/>
</dbReference>
<dbReference type="NCBIfam" id="NF040974">
    <property type="entry name" value="RepABC_RepC"/>
    <property type="match status" value="1"/>
</dbReference>
<dbReference type="InterPro" id="IPR047611">
    <property type="entry name" value="RepABC_RepC"/>
</dbReference>
<dbReference type="CDD" id="cd00090">
    <property type="entry name" value="HTH_ARSR"/>
    <property type="match status" value="1"/>
</dbReference>
<accession>A0ABD5LT44</accession>
<dbReference type="InterPro" id="IPR005090">
    <property type="entry name" value="RepC_N"/>
</dbReference>
<organism evidence="4 5">
    <name type="scientific">Agrobacterium radiobacter</name>
    <dbReference type="NCBI Taxonomy" id="362"/>
    <lineage>
        <taxon>Bacteria</taxon>
        <taxon>Pseudomonadati</taxon>
        <taxon>Pseudomonadota</taxon>
        <taxon>Alphaproteobacteria</taxon>
        <taxon>Hyphomicrobiales</taxon>
        <taxon>Rhizobiaceae</taxon>
        <taxon>Rhizobium/Agrobacterium group</taxon>
        <taxon>Agrobacterium</taxon>
        <taxon>Agrobacterium tumefaciens complex</taxon>
    </lineage>
</organism>
<dbReference type="EMBL" id="JBETME010000008">
    <property type="protein sequence ID" value="MES4992422.1"/>
    <property type="molecule type" value="Genomic_DNA"/>
</dbReference>
<feature type="domain" description="Plasmid replication protein C N-terminal" evidence="2">
    <location>
        <begin position="20"/>
        <end position="195"/>
    </location>
</feature>
<evidence type="ECO:0000256" key="1">
    <source>
        <dbReference type="SAM" id="MobiDB-lite"/>
    </source>
</evidence>
<gene>
    <name evidence="4" type="primary">repC</name>
    <name evidence="4" type="ORF">ABVB70_18975</name>
</gene>
<reference evidence="4 5" key="1">
    <citation type="submission" date="2024-06" db="EMBL/GenBank/DDBJ databases">
        <title>Genome sequencing of Agrobacterium spp. from tobacco in Serbia.</title>
        <authorList>
            <person name="Ilicic R.J."/>
            <person name="Studholme D.J."/>
            <person name="Jelusic A."/>
            <person name="Barac G."/>
            <person name="Bagi F."/>
            <person name="Popovic Milovanovic T."/>
        </authorList>
    </citation>
    <scope>NUCLEOTIDE SEQUENCE [LARGE SCALE GENOMIC DNA]</scope>
    <source>
        <strain evidence="4 5">DA1</strain>
    </source>
</reference>
<evidence type="ECO:0000313" key="4">
    <source>
        <dbReference type="EMBL" id="MES4992422.1"/>
    </source>
</evidence>
<evidence type="ECO:0000259" key="2">
    <source>
        <dbReference type="Pfam" id="PF03428"/>
    </source>
</evidence>